<organism evidence="2 3">
    <name type="scientific">Coleophoma crateriformis</name>
    <dbReference type="NCBI Taxonomy" id="565419"/>
    <lineage>
        <taxon>Eukaryota</taxon>
        <taxon>Fungi</taxon>
        <taxon>Dikarya</taxon>
        <taxon>Ascomycota</taxon>
        <taxon>Pezizomycotina</taxon>
        <taxon>Leotiomycetes</taxon>
        <taxon>Helotiales</taxon>
        <taxon>Dermateaceae</taxon>
        <taxon>Coleophoma</taxon>
    </lineage>
</organism>
<feature type="region of interest" description="Disordered" evidence="1">
    <location>
        <begin position="1"/>
        <end position="120"/>
    </location>
</feature>
<feature type="compositionally biased region" description="Polar residues" evidence="1">
    <location>
        <begin position="85"/>
        <end position="108"/>
    </location>
</feature>
<gene>
    <name evidence="2" type="ORF">BP5796_00515</name>
</gene>
<feature type="compositionally biased region" description="Polar residues" evidence="1">
    <location>
        <begin position="434"/>
        <end position="457"/>
    </location>
</feature>
<feature type="compositionally biased region" description="Low complexity" evidence="1">
    <location>
        <begin position="462"/>
        <end position="474"/>
    </location>
</feature>
<feature type="region of interest" description="Disordered" evidence="1">
    <location>
        <begin position="406"/>
        <end position="482"/>
    </location>
</feature>
<sequence>MEASPRKYKKTRKSTGHAQSRMTQGKSPTYSSWEEITLPDDVVSQAESDFDIIEPEEVQGYATPKEGRDRNKKKSKKIARKVPRTSSPVRHTRIVRSSTRVKSGSNSRGENEVIPSLSDSEDELGDHELALRPPPITVNPKAAIKNLRAILEYLEQIGEADEIRIWMQDHEFLNRGEIFELRSIFAKLDRLLICPGSATTEAVDRNELRINWLGNWAVEILKPVEVLRATSTLKQKTLGLLRVRGEPLIIKATLSGWEDFTSPHPILLNSFRHTRIAMAFAKRWGFKFAAKPGLERQHNVVPGMYQASHVEVQLMMYFCGKVMVEELGLDNTKVELYHKLIKVRPHPEADILLSIDACKECMSFRDKVGEITGIHFEFLTQANVGMLQPEPDEEIIEDTSSVSMAVTKTTHHSKSAENPRKHGRGYLEPEDDFSGNNDFEWTPSKANKSHSTQSPRTPNKYASPKSSATSTPSKASRKSEMAVVIRSKFVRAEKKRDERASVAGETARECFNIERFRHRSF</sequence>
<dbReference type="AlphaFoldDB" id="A0A3D8T835"/>
<evidence type="ECO:0000313" key="2">
    <source>
        <dbReference type="EMBL" id="RDW94752.1"/>
    </source>
</evidence>
<feature type="compositionally biased region" description="Polar residues" evidence="1">
    <location>
        <begin position="16"/>
        <end position="34"/>
    </location>
</feature>
<name>A0A3D8T835_9HELO</name>
<keyword evidence="3" id="KW-1185">Reference proteome</keyword>
<accession>A0A3D8T835</accession>
<feature type="compositionally biased region" description="Basic residues" evidence="1">
    <location>
        <begin position="70"/>
        <end position="83"/>
    </location>
</feature>
<proteinExistence type="predicted"/>
<comment type="caution">
    <text evidence="2">The sequence shown here is derived from an EMBL/GenBank/DDBJ whole genome shotgun (WGS) entry which is preliminary data.</text>
</comment>
<dbReference type="EMBL" id="PDLN01000001">
    <property type="protein sequence ID" value="RDW94752.1"/>
    <property type="molecule type" value="Genomic_DNA"/>
</dbReference>
<feature type="compositionally biased region" description="Acidic residues" evidence="1">
    <location>
        <begin position="48"/>
        <end position="57"/>
    </location>
</feature>
<reference evidence="2 3" key="1">
    <citation type="journal article" date="2018" name="IMA Fungus">
        <title>IMA Genome-F 9: Draft genome sequence of Annulohypoxylon stygium, Aspergillus mulundensis, Berkeleyomyces basicola (syn. Thielaviopsis basicola), Ceratocystis smalleyi, two Cercospora beticola strains, Coleophoma cylindrospora, Fusarium fracticaudum, Phialophora cf. hyalina, and Morchella septimelata.</title>
        <authorList>
            <person name="Wingfield B.D."/>
            <person name="Bills G.F."/>
            <person name="Dong Y."/>
            <person name="Huang W."/>
            <person name="Nel W.J."/>
            <person name="Swalarsk-Parry B.S."/>
            <person name="Vaghefi N."/>
            <person name="Wilken P.M."/>
            <person name="An Z."/>
            <person name="de Beer Z.W."/>
            <person name="De Vos L."/>
            <person name="Chen L."/>
            <person name="Duong T.A."/>
            <person name="Gao Y."/>
            <person name="Hammerbacher A."/>
            <person name="Kikkert J.R."/>
            <person name="Li Y."/>
            <person name="Li H."/>
            <person name="Li K."/>
            <person name="Li Q."/>
            <person name="Liu X."/>
            <person name="Ma X."/>
            <person name="Naidoo K."/>
            <person name="Pethybridge S.J."/>
            <person name="Sun J."/>
            <person name="Steenkamp E.T."/>
            <person name="van der Nest M.A."/>
            <person name="van Wyk S."/>
            <person name="Wingfield M.J."/>
            <person name="Xiong C."/>
            <person name="Yue Q."/>
            <person name="Zhang X."/>
        </authorList>
    </citation>
    <scope>NUCLEOTIDE SEQUENCE [LARGE SCALE GENOMIC DNA]</scope>
    <source>
        <strain evidence="2 3">BP5796</strain>
    </source>
</reference>
<evidence type="ECO:0000313" key="3">
    <source>
        <dbReference type="Proteomes" id="UP000256328"/>
    </source>
</evidence>
<protein>
    <submittedName>
        <fullName evidence="2">Uncharacterized protein</fullName>
    </submittedName>
</protein>
<dbReference type="OrthoDB" id="341259at2759"/>
<dbReference type="Proteomes" id="UP000256328">
    <property type="component" value="Unassembled WGS sequence"/>
</dbReference>
<feature type="compositionally biased region" description="Basic residues" evidence="1">
    <location>
        <begin position="1"/>
        <end position="15"/>
    </location>
</feature>
<evidence type="ECO:0000256" key="1">
    <source>
        <dbReference type="SAM" id="MobiDB-lite"/>
    </source>
</evidence>